<keyword evidence="2" id="KW-1185">Reference proteome</keyword>
<evidence type="ECO:0000313" key="2">
    <source>
        <dbReference type="Proteomes" id="UP000479293"/>
    </source>
</evidence>
<name>A0A7C9BMC3_9BACT</name>
<dbReference type="Proteomes" id="UP000479293">
    <property type="component" value="Unassembled WGS sequence"/>
</dbReference>
<protein>
    <submittedName>
        <fullName evidence="1">T9SS type B sorting domain-containing protein</fullName>
    </submittedName>
</protein>
<comment type="caution">
    <text evidence="1">The sequence shown here is derived from an EMBL/GenBank/DDBJ whole genome shotgun (WGS) entry which is preliminary data.</text>
</comment>
<dbReference type="AlphaFoldDB" id="A0A7C9BMC3"/>
<gene>
    <name evidence="1" type="ORF">GBK04_01440</name>
</gene>
<dbReference type="EMBL" id="WHLY01000002">
    <property type="protein sequence ID" value="MPR32039.1"/>
    <property type="molecule type" value="Genomic_DNA"/>
</dbReference>
<evidence type="ECO:0000313" key="1">
    <source>
        <dbReference type="EMBL" id="MPR32039.1"/>
    </source>
</evidence>
<sequence length="578" mass="63824">MKEFYIVLALVAGIARLGFGQATCANIGFEDGTMNGWVPTNGSVSDINQRTEYLDEAPGIFENGHLITQLSDGNDPKVFNEPIPMVAPGSTHSIRIGNVTRGSRFDRIRTSYVVTPDNVLLQYKFAVILQFPNHQPFQQPGFSIKVTNEANAVLACNFYEVTAAASISGFQVQGDIRYRNWTAGALDLRDYVGQRITVEVTVHGCTERRHFGYAYFDAQCVKAEVTPQLYCPAYDKTMTLKAPEGFASYRWSNGASGQNVNIVPKAGETYWVKARPFSSLSNDCEFQFDHVVKVPLAEEPARESVTICEGDGYAVGDSVYRNAGTFLTRIRRGEGICDSVVLTTVRVTLLARSTQSKSICEGESFVVGTDVLTATGKYDTRFPRNPPLCDSIVTTNLEVRKLTLELTPDVYIRTEDSTRLNVNVLPGGNYTYDWAAANGLSCATCPTTWARPPETTQYTVTVADRDLNCRASASVRVSVGVCTVFAPNAFTPNGDGYNDIFFLEGSACVELINELVIYDRWGEVIYHVRDFPPSEPDFGWDGMYKGVKVEPGVYPYRAVVAYRTGTVNERHGVVTLIR</sequence>
<reference evidence="1 2" key="1">
    <citation type="submission" date="2019-10" db="EMBL/GenBank/DDBJ databases">
        <title>Draft Genome Sequence of Cytophagaceae sp. SJW1-29.</title>
        <authorList>
            <person name="Choi A."/>
        </authorList>
    </citation>
    <scope>NUCLEOTIDE SEQUENCE [LARGE SCALE GENOMIC DNA]</scope>
    <source>
        <strain evidence="1 2">SJW1-29</strain>
    </source>
</reference>
<accession>A0A7C9BMC3</accession>
<dbReference type="NCBIfam" id="TIGR04131">
    <property type="entry name" value="Bac_Flav_CTERM"/>
    <property type="match status" value="1"/>
</dbReference>
<organism evidence="1 2">
    <name type="scientific">Salmonirosea aquatica</name>
    <dbReference type="NCBI Taxonomy" id="2654236"/>
    <lineage>
        <taxon>Bacteria</taxon>
        <taxon>Pseudomonadati</taxon>
        <taxon>Bacteroidota</taxon>
        <taxon>Cytophagia</taxon>
        <taxon>Cytophagales</taxon>
        <taxon>Spirosomataceae</taxon>
        <taxon>Salmonirosea</taxon>
    </lineage>
</organism>
<dbReference type="RefSeq" id="WP_152756215.1">
    <property type="nucleotide sequence ID" value="NZ_WHLY01000002.1"/>
</dbReference>
<dbReference type="InterPro" id="IPR026341">
    <property type="entry name" value="T9SS_type_B"/>
</dbReference>
<proteinExistence type="predicted"/>
<dbReference type="Pfam" id="PF13585">
    <property type="entry name" value="CHU_C"/>
    <property type="match status" value="1"/>
</dbReference>